<evidence type="ECO:0008006" key="2">
    <source>
        <dbReference type="Google" id="ProtNLM"/>
    </source>
</evidence>
<dbReference type="EMBL" id="LAZR01034238">
    <property type="protein sequence ID" value="KKL45858.1"/>
    <property type="molecule type" value="Genomic_DNA"/>
</dbReference>
<name>A0A0F9C915_9ZZZZ</name>
<evidence type="ECO:0000313" key="1">
    <source>
        <dbReference type="EMBL" id="KKL45858.1"/>
    </source>
</evidence>
<reference evidence="1" key="1">
    <citation type="journal article" date="2015" name="Nature">
        <title>Complex archaea that bridge the gap between prokaryotes and eukaryotes.</title>
        <authorList>
            <person name="Spang A."/>
            <person name="Saw J.H."/>
            <person name="Jorgensen S.L."/>
            <person name="Zaremba-Niedzwiedzka K."/>
            <person name="Martijn J."/>
            <person name="Lind A.E."/>
            <person name="van Eijk R."/>
            <person name="Schleper C."/>
            <person name="Guy L."/>
            <person name="Ettema T.J."/>
        </authorList>
    </citation>
    <scope>NUCLEOTIDE SEQUENCE</scope>
</reference>
<feature type="non-terminal residue" evidence="1">
    <location>
        <position position="71"/>
    </location>
</feature>
<comment type="caution">
    <text evidence="1">The sequence shown here is derived from an EMBL/GenBank/DDBJ whole genome shotgun (WGS) entry which is preliminary data.</text>
</comment>
<dbReference type="AlphaFoldDB" id="A0A0F9C915"/>
<sequence length="71" mass="7994">MLIDLNKYRTKLQKANLMPYRGKVIHVAGMRVESKGPPVGIGQLCEMHLRNGDRILAEVVGFHGENRILIP</sequence>
<accession>A0A0F9C915</accession>
<protein>
    <recommendedName>
        <fullName evidence="2">ATPase F1/V1/A1 complex alpha/beta subunit N-terminal domain-containing protein</fullName>
    </recommendedName>
</protein>
<gene>
    <name evidence="1" type="ORF">LCGC14_2351440</name>
</gene>
<proteinExistence type="predicted"/>
<organism evidence="1">
    <name type="scientific">marine sediment metagenome</name>
    <dbReference type="NCBI Taxonomy" id="412755"/>
    <lineage>
        <taxon>unclassified sequences</taxon>
        <taxon>metagenomes</taxon>
        <taxon>ecological metagenomes</taxon>
    </lineage>
</organism>